<keyword evidence="2" id="KW-1185">Reference proteome</keyword>
<reference evidence="1 2" key="1">
    <citation type="submission" date="2024-02" db="EMBL/GenBank/DDBJ databases">
        <authorList>
            <person name="Chen Y."/>
            <person name="Shah S."/>
            <person name="Dougan E. K."/>
            <person name="Thang M."/>
            <person name="Chan C."/>
        </authorList>
    </citation>
    <scope>NUCLEOTIDE SEQUENCE [LARGE SCALE GENOMIC DNA]</scope>
</reference>
<protein>
    <submittedName>
        <fullName evidence="1">ATP synthase subunit delta</fullName>
    </submittedName>
</protein>
<gene>
    <name evidence="1" type="ORF">SCF082_LOCUS42186</name>
</gene>
<proteinExistence type="predicted"/>
<organism evidence="1 2">
    <name type="scientific">Durusdinium trenchii</name>
    <dbReference type="NCBI Taxonomy" id="1381693"/>
    <lineage>
        <taxon>Eukaryota</taxon>
        <taxon>Sar</taxon>
        <taxon>Alveolata</taxon>
        <taxon>Dinophyceae</taxon>
        <taxon>Suessiales</taxon>
        <taxon>Symbiodiniaceae</taxon>
        <taxon>Durusdinium</taxon>
    </lineage>
</organism>
<dbReference type="Proteomes" id="UP001642464">
    <property type="component" value="Unassembled WGS sequence"/>
</dbReference>
<sequence>MAASSTEKESCLFLSEWESARHEHHLCRRKHVEKELHRQQLQLQSALASLNSWLAILESRRKLNEVAASAAAQALSELETRWRPLRLELDAEVAGWLLGAEQSYAAKLSGQAKLWAAAAPEGGTSLRQRLQALSEHLASRVVAAIRLWDESHQAAEQAWQSHHERVEEAARAISQERAPPDSWLSEVQYRERARKHVTELGLVEELLRSSAEQLETLEAQRAEYWTSLAESYRSCCDDTSSDVPRLKLGSLEPAATLPPLPDMPTAYGAVLQRVPAAMMTPSGLFGRGSEWREGATLVLTIHGYLHLFLPDPKAKKTTENSPEENVPELVESDVKASVYAPRATKCVFQRRGQELVVDLAEQEPEPATPDASPPAGGGAAGVLRKWWGGKGDEAPLRRIHARVSDAQQFSELETHCHTFVRRGQALRSASGSPTGYAGQG</sequence>
<evidence type="ECO:0000313" key="2">
    <source>
        <dbReference type="Proteomes" id="UP001642464"/>
    </source>
</evidence>
<accession>A0ABP0QPP9</accession>
<dbReference type="EMBL" id="CAXAMM010039840">
    <property type="protein sequence ID" value="CAK9089410.1"/>
    <property type="molecule type" value="Genomic_DNA"/>
</dbReference>
<comment type="caution">
    <text evidence="1">The sequence shown here is derived from an EMBL/GenBank/DDBJ whole genome shotgun (WGS) entry which is preliminary data.</text>
</comment>
<evidence type="ECO:0000313" key="1">
    <source>
        <dbReference type="EMBL" id="CAK9089410.1"/>
    </source>
</evidence>
<name>A0ABP0QPP9_9DINO</name>